<feature type="region of interest" description="Disordered" evidence="5">
    <location>
        <begin position="653"/>
        <end position="700"/>
    </location>
</feature>
<dbReference type="PROSITE" id="PS50103">
    <property type="entry name" value="ZF_C3H1"/>
    <property type="match status" value="1"/>
</dbReference>
<evidence type="ECO:0000256" key="3">
    <source>
        <dbReference type="ARBA" id="ARBA00022833"/>
    </source>
</evidence>
<dbReference type="InterPro" id="IPR000571">
    <property type="entry name" value="Znf_CCCH"/>
</dbReference>
<dbReference type="InterPro" id="IPR057031">
    <property type="entry name" value="SFR19-like_C"/>
</dbReference>
<dbReference type="InterPro" id="IPR052650">
    <property type="entry name" value="Zinc_finger_CCCH"/>
</dbReference>
<feature type="compositionally biased region" description="Basic and acidic residues" evidence="5">
    <location>
        <begin position="182"/>
        <end position="202"/>
    </location>
</feature>
<feature type="compositionally biased region" description="Basic and acidic residues" evidence="5">
    <location>
        <begin position="363"/>
        <end position="375"/>
    </location>
</feature>
<feature type="compositionally biased region" description="Low complexity" evidence="5">
    <location>
        <begin position="10"/>
        <end position="19"/>
    </location>
</feature>
<feature type="compositionally biased region" description="Acidic residues" evidence="5">
    <location>
        <begin position="108"/>
        <end position="121"/>
    </location>
</feature>
<feature type="compositionally biased region" description="Basic and acidic residues" evidence="5">
    <location>
        <begin position="333"/>
        <end position="345"/>
    </location>
</feature>
<name>A0ABD2SA51_9SOLN</name>
<dbReference type="AlphaFoldDB" id="A0ABD2SA51"/>
<feature type="region of interest" description="Disordered" evidence="5">
    <location>
        <begin position="567"/>
        <end position="623"/>
    </location>
</feature>
<evidence type="ECO:0000259" key="6">
    <source>
        <dbReference type="PROSITE" id="PS50103"/>
    </source>
</evidence>
<evidence type="ECO:0000256" key="4">
    <source>
        <dbReference type="PROSITE-ProRule" id="PRU00723"/>
    </source>
</evidence>
<keyword evidence="2 4" id="KW-0863">Zinc-finger</keyword>
<dbReference type="InterPro" id="IPR036855">
    <property type="entry name" value="Znf_CCCH_sf"/>
</dbReference>
<protein>
    <recommendedName>
        <fullName evidence="6">C3H1-type domain-containing protein</fullName>
    </recommendedName>
</protein>
<evidence type="ECO:0000313" key="8">
    <source>
        <dbReference type="Proteomes" id="UP001627284"/>
    </source>
</evidence>
<feature type="region of interest" description="Disordered" evidence="5">
    <location>
        <begin position="175"/>
        <end position="216"/>
    </location>
</feature>
<organism evidence="7 8">
    <name type="scientific">Solanum stoloniferum</name>
    <dbReference type="NCBI Taxonomy" id="62892"/>
    <lineage>
        <taxon>Eukaryota</taxon>
        <taxon>Viridiplantae</taxon>
        <taxon>Streptophyta</taxon>
        <taxon>Embryophyta</taxon>
        <taxon>Tracheophyta</taxon>
        <taxon>Spermatophyta</taxon>
        <taxon>Magnoliopsida</taxon>
        <taxon>eudicotyledons</taxon>
        <taxon>Gunneridae</taxon>
        <taxon>Pentapetalae</taxon>
        <taxon>asterids</taxon>
        <taxon>lamiids</taxon>
        <taxon>Solanales</taxon>
        <taxon>Solanaceae</taxon>
        <taxon>Solanoideae</taxon>
        <taxon>Solaneae</taxon>
        <taxon>Solanum</taxon>
    </lineage>
</organism>
<proteinExistence type="predicted"/>
<comment type="caution">
    <text evidence="7">The sequence shown here is derived from an EMBL/GenBank/DDBJ whole genome shotgun (WGS) entry which is preliminary data.</text>
</comment>
<reference evidence="7 8" key="1">
    <citation type="submission" date="2024-05" db="EMBL/GenBank/DDBJ databases">
        <title>De novo assembly of an allotetraploid wild potato.</title>
        <authorList>
            <person name="Hosaka A.J."/>
        </authorList>
    </citation>
    <scope>NUCLEOTIDE SEQUENCE [LARGE SCALE GENOMIC DNA]</scope>
    <source>
        <tissue evidence="7">Young leaves</tissue>
    </source>
</reference>
<keyword evidence="1 4" id="KW-0479">Metal-binding</keyword>
<dbReference type="GO" id="GO:0008270">
    <property type="term" value="F:zinc ion binding"/>
    <property type="evidence" value="ECO:0007669"/>
    <property type="project" value="UniProtKB-KW"/>
</dbReference>
<gene>
    <name evidence="7" type="ORF">AABB24_025580</name>
</gene>
<feature type="region of interest" description="Disordered" evidence="5">
    <location>
        <begin position="333"/>
        <end position="384"/>
    </location>
</feature>
<feature type="compositionally biased region" description="Acidic residues" evidence="5">
    <location>
        <begin position="73"/>
        <end position="92"/>
    </location>
</feature>
<keyword evidence="3 4" id="KW-0862">Zinc</keyword>
<feature type="compositionally biased region" description="Polar residues" evidence="5">
    <location>
        <begin position="602"/>
        <end position="617"/>
    </location>
</feature>
<dbReference type="Pfam" id="PF23030">
    <property type="entry name" value="SCAF11-like_C"/>
    <property type="match status" value="1"/>
</dbReference>
<evidence type="ECO:0000313" key="7">
    <source>
        <dbReference type="EMBL" id="KAL3341093.1"/>
    </source>
</evidence>
<dbReference type="PANTHER" id="PTHR36886:SF3">
    <property type="entry name" value="PROTEIN FRIGIDA-ESSENTIAL 1"/>
    <property type="match status" value="1"/>
</dbReference>
<feature type="region of interest" description="Disordered" evidence="5">
    <location>
        <begin position="1"/>
        <end position="134"/>
    </location>
</feature>
<feature type="compositionally biased region" description="Acidic residues" evidence="5">
    <location>
        <begin position="22"/>
        <end position="61"/>
    </location>
</feature>
<feature type="zinc finger region" description="C3H1-type" evidence="4">
    <location>
        <begin position="284"/>
        <end position="311"/>
    </location>
</feature>
<evidence type="ECO:0000256" key="5">
    <source>
        <dbReference type="SAM" id="MobiDB-lite"/>
    </source>
</evidence>
<feature type="compositionally biased region" description="Polar residues" evidence="5">
    <location>
        <begin position="571"/>
        <end position="586"/>
    </location>
</feature>
<dbReference type="SUPFAM" id="SSF90229">
    <property type="entry name" value="CCCH zinc finger"/>
    <property type="match status" value="1"/>
</dbReference>
<keyword evidence="8" id="KW-1185">Reference proteome</keyword>
<evidence type="ECO:0000256" key="2">
    <source>
        <dbReference type="ARBA" id="ARBA00022771"/>
    </source>
</evidence>
<dbReference type="PANTHER" id="PTHR36886">
    <property type="entry name" value="PROTEIN FRIGIDA-ESSENTIAL 1"/>
    <property type="match status" value="1"/>
</dbReference>
<sequence length="804" mass="89867">MPSSGAAVDPSIKSSSSIPNPEVEEDEDEEYEEIEVEVEEEIEVEEEEEEEMEVEEEEEVGGEGSISPNVDDQKEEVEEEEEEEEEEDEEVQGEGSIPMNVDDKKEEIEEEEEEEEEEIQGEEEKGQGSSLLNVDDQKDGIQVLEPLALERLLRSDFSSQQELVANLPQHTPLIEGANESCRVSDSDGTRERIDGRRTHIDSDVQASGFEDGETNTERIQRSGQELNAETLTDVSGKVAIGVQFTDGGDQEAMDDLKQTSPRLDVLKTRQRSSSPAADSRGESKRLAMRCEFFARGWCIKGHSCRFLHIKDHVTSHDKDGGLDDTMIKSKLADDKGLEESGKRSVLDGSSDSVQSAVQSGENLKLRGDKELHMRTDGPSSTPDFRRESLGCKPYLACYSTSSSPLLKDGFLHKNILHDGKLSSVLLSDSYQNTVVSPYTSGLDDMNHKRNRSVFEKHGLRVFNDSVDRLSHHCSSSRNIDALDDQKLLDCSQEYSSSRSTSLHHKSSAFPNSKTELSRIDLSWDTRYSSDYRTMAPFDDWEPSVPFRPSFLLSQMIGCPESLYDPIRDSIDQSNLGDGPSKLSSSAKGGPVVTKHMQANADPVSTGTLGPEQSSNKVPISGNIYHRDILPDNLSEKDMSTNETDTADTAVAHQEINTSSKEEKYSRSANLRGATKADKQLSTELPRTRTRKKTQSESERLRHGTEIDIDRKTDRSVNKESRVMKHFHAALVEFVKELLRPTWSEGLMSKDAYKMIVKKTIDKVVNSLHPNQIPGTAESIRQYLDLSQQKLAKLIEAYVEKYGKL</sequence>
<accession>A0ABD2SA51</accession>
<feature type="domain" description="C3H1-type" evidence="6">
    <location>
        <begin position="284"/>
        <end position="311"/>
    </location>
</feature>
<dbReference type="Proteomes" id="UP001627284">
    <property type="component" value="Unassembled WGS sequence"/>
</dbReference>
<dbReference type="EMBL" id="JBJKTR010000015">
    <property type="protein sequence ID" value="KAL3341093.1"/>
    <property type="molecule type" value="Genomic_DNA"/>
</dbReference>
<feature type="compositionally biased region" description="Polar residues" evidence="5">
    <location>
        <begin position="347"/>
        <end position="361"/>
    </location>
</feature>
<evidence type="ECO:0000256" key="1">
    <source>
        <dbReference type="ARBA" id="ARBA00022723"/>
    </source>
</evidence>